<proteinExistence type="predicted"/>
<feature type="compositionally biased region" description="Polar residues" evidence="1">
    <location>
        <begin position="285"/>
        <end position="300"/>
    </location>
</feature>
<organism evidence="2 3">
    <name type="scientific">Linum tenue</name>
    <dbReference type="NCBI Taxonomy" id="586396"/>
    <lineage>
        <taxon>Eukaryota</taxon>
        <taxon>Viridiplantae</taxon>
        <taxon>Streptophyta</taxon>
        <taxon>Embryophyta</taxon>
        <taxon>Tracheophyta</taxon>
        <taxon>Spermatophyta</taxon>
        <taxon>Magnoliopsida</taxon>
        <taxon>eudicotyledons</taxon>
        <taxon>Gunneridae</taxon>
        <taxon>Pentapetalae</taxon>
        <taxon>rosids</taxon>
        <taxon>fabids</taxon>
        <taxon>Malpighiales</taxon>
        <taxon>Linaceae</taxon>
        <taxon>Linum</taxon>
    </lineage>
</organism>
<comment type="caution">
    <text evidence="2">The sequence shown here is derived from an EMBL/GenBank/DDBJ whole genome shotgun (WGS) entry which is preliminary data.</text>
</comment>
<dbReference type="Proteomes" id="UP001154282">
    <property type="component" value="Unassembled WGS sequence"/>
</dbReference>
<evidence type="ECO:0000313" key="2">
    <source>
        <dbReference type="EMBL" id="CAI0462740.1"/>
    </source>
</evidence>
<accession>A0AAV0NW29</accession>
<name>A0AAV0NW29_9ROSI</name>
<feature type="compositionally biased region" description="Basic and acidic residues" evidence="1">
    <location>
        <begin position="271"/>
        <end position="283"/>
    </location>
</feature>
<evidence type="ECO:0000256" key="1">
    <source>
        <dbReference type="SAM" id="MobiDB-lite"/>
    </source>
</evidence>
<gene>
    <name evidence="2" type="ORF">LITE_LOCUS35494</name>
</gene>
<feature type="region of interest" description="Disordered" evidence="1">
    <location>
        <begin position="271"/>
        <end position="300"/>
    </location>
</feature>
<dbReference type="AlphaFoldDB" id="A0AAV0NW29"/>
<protein>
    <submittedName>
        <fullName evidence="2">Uncharacterized protein</fullName>
    </submittedName>
</protein>
<keyword evidence="3" id="KW-1185">Reference proteome</keyword>
<dbReference type="EMBL" id="CAMGYJ010000008">
    <property type="protein sequence ID" value="CAI0462740.1"/>
    <property type="molecule type" value="Genomic_DNA"/>
</dbReference>
<sequence length="300" mass="34246">MYDCFYFKSRHMFYYKGWIEGASSPASEFETKPAATSQTLSTSVNSYTLSSSAVVTPDGRFENARIVKAFKSIQRFKSKIKCDPPHYRFLNEWSERETPEEAQSIKLVVYLKQPDRVLQRISRDEFQSVLENQWVEPPSDTLPTTTKEGWIGVRETDYKDGIKLDDSGDYFVEDKENLGRPQVIALFPGGQLKEASGRGGIEEGGICDENEETLGSFKKMPLLEIDISSFRRPDMNSNTLFNPNLLAAFKIAAKEFMDRIEEERRETIASLEEDRLRRSREGSGTEQASSLKQSNIAKRK</sequence>
<reference evidence="2" key="1">
    <citation type="submission" date="2022-08" db="EMBL/GenBank/DDBJ databases">
        <authorList>
            <person name="Gutierrez-Valencia J."/>
        </authorList>
    </citation>
    <scope>NUCLEOTIDE SEQUENCE</scope>
</reference>
<evidence type="ECO:0000313" key="3">
    <source>
        <dbReference type="Proteomes" id="UP001154282"/>
    </source>
</evidence>